<dbReference type="EMBL" id="UGIF01000001">
    <property type="protein sequence ID" value="STP16612.1"/>
    <property type="molecule type" value="Genomic_DNA"/>
</dbReference>
<evidence type="ECO:0008006" key="5">
    <source>
        <dbReference type="Google" id="ProtNLM"/>
    </source>
</evidence>
<keyword evidence="2" id="KW-0238">DNA-binding</keyword>
<name>A0A377JXN4_9ENTE</name>
<organism evidence="3 4">
    <name type="scientific">Enterococcus durans</name>
    <dbReference type="NCBI Taxonomy" id="53345"/>
    <lineage>
        <taxon>Bacteria</taxon>
        <taxon>Bacillati</taxon>
        <taxon>Bacillota</taxon>
        <taxon>Bacilli</taxon>
        <taxon>Lactobacillales</taxon>
        <taxon>Enterococcaceae</taxon>
        <taxon>Enterococcus</taxon>
    </lineage>
</organism>
<dbReference type="SUPFAM" id="SSF116734">
    <property type="entry name" value="DNA methylase specificity domain"/>
    <property type="match status" value="1"/>
</dbReference>
<dbReference type="RefSeq" id="WP_002339799.1">
    <property type="nucleotide sequence ID" value="NZ_UGIF01000001.1"/>
</dbReference>
<protein>
    <recommendedName>
        <fullName evidence="5">Restriction endonuclease subunit S</fullName>
    </recommendedName>
</protein>
<dbReference type="Proteomes" id="UP000254070">
    <property type="component" value="Unassembled WGS sequence"/>
</dbReference>
<evidence type="ECO:0000256" key="1">
    <source>
        <dbReference type="ARBA" id="ARBA00022747"/>
    </source>
</evidence>
<gene>
    <name evidence="3" type="ORF">NCTC8129_00031</name>
</gene>
<evidence type="ECO:0000256" key="2">
    <source>
        <dbReference type="ARBA" id="ARBA00023125"/>
    </source>
</evidence>
<sequence length="81" mass="9185">MALLTINQTGSIISSLNIRDIEDIEIPGLSKAEQERIGTEVKEADVQVQEKIENAKKEYLEKYQDIYIKMGLNQSFNQVGN</sequence>
<evidence type="ECO:0000313" key="4">
    <source>
        <dbReference type="Proteomes" id="UP000254070"/>
    </source>
</evidence>
<dbReference type="GO" id="GO:0003677">
    <property type="term" value="F:DNA binding"/>
    <property type="evidence" value="ECO:0007669"/>
    <property type="project" value="UniProtKB-KW"/>
</dbReference>
<dbReference type="GO" id="GO:0009307">
    <property type="term" value="P:DNA restriction-modification system"/>
    <property type="evidence" value="ECO:0007669"/>
    <property type="project" value="UniProtKB-KW"/>
</dbReference>
<dbReference type="InterPro" id="IPR044946">
    <property type="entry name" value="Restrct_endonuc_typeI_TRD_sf"/>
</dbReference>
<proteinExistence type="predicted"/>
<evidence type="ECO:0000313" key="3">
    <source>
        <dbReference type="EMBL" id="STP16612.1"/>
    </source>
</evidence>
<dbReference type="AlphaFoldDB" id="A0A377JXN4"/>
<accession>A0A377JXN4</accession>
<keyword evidence="1" id="KW-0680">Restriction system</keyword>
<reference evidence="3 4" key="1">
    <citation type="submission" date="2018-06" db="EMBL/GenBank/DDBJ databases">
        <authorList>
            <consortium name="Pathogen Informatics"/>
            <person name="Doyle S."/>
        </authorList>
    </citation>
    <scope>NUCLEOTIDE SEQUENCE [LARGE SCALE GENOMIC DNA]</scope>
    <source>
        <strain evidence="3 4">NCTC8129</strain>
    </source>
</reference>
<dbReference type="Gene3D" id="3.90.220.20">
    <property type="entry name" value="DNA methylase specificity domains"/>
    <property type="match status" value="1"/>
</dbReference>